<name>A0A7D4NQX8_9GAMM</name>
<dbReference type="Proteomes" id="UP000504724">
    <property type="component" value="Chromosome"/>
</dbReference>
<keyword evidence="5 6" id="KW-0413">Isomerase</keyword>
<evidence type="ECO:0000256" key="7">
    <source>
        <dbReference type="RuleBase" id="RU003915"/>
    </source>
</evidence>
<evidence type="ECO:0000256" key="1">
    <source>
        <dbReference type="ARBA" id="ARBA00000971"/>
    </source>
</evidence>
<dbReference type="InterPro" id="IPR036944">
    <property type="entry name" value="PPIase_FKBP_N_sf"/>
</dbReference>
<comment type="similarity">
    <text evidence="2 7">Belongs to the FKBP-type PPIase family.</text>
</comment>
<dbReference type="EMBL" id="CP054020">
    <property type="protein sequence ID" value="QKI89312.1"/>
    <property type="molecule type" value="Genomic_DNA"/>
</dbReference>
<dbReference type="RefSeq" id="WP_173285210.1">
    <property type="nucleotide sequence ID" value="NZ_CP054020.1"/>
</dbReference>
<protein>
    <recommendedName>
        <fullName evidence="7">Peptidyl-prolyl cis-trans isomerase</fullName>
        <ecNumber evidence="7">5.2.1.8</ecNumber>
    </recommendedName>
</protein>
<comment type="catalytic activity">
    <reaction evidence="1 6 7">
        <text>[protein]-peptidylproline (omega=180) = [protein]-peptidylproline (omega=0)</text>
        <dbReference type="Rhea" id="RHEA:16237"/>
        <dbReference type="Rhea" id="RHEA-COMP:10747"/>
        <dbReference type="Rhea" id="RHEA-COMP:10748"/>
        <dbReference type="ChEBI" id="CHEBI:83833"/>
        <dbReference type="ChEBI" id="CHEBI:83834"/>
        <dbReference type="EC" id="5.2.1.8"/>
    </reaction>
</comment>
<accession>A0A7D4NQX8</accession>
<reference evidence="9 10" key="1">
    <citation type="submission" date="2020-05" db="EMBL/GenBank/DDBJ databases">
        <title>Thiomicrorhabdus sediminis sp.nov. and Thiomicrorhabdus xiamenensis sp.nov., novel sulfur-oxidizing bacteria isolated from coastal sediment.</title>
        <authorList>
            <person name="Liu X."/>
        </authorList>
    </citation>
    <scope>NUCLEOTIDE SEQUENCE [LARGE SCALE GENOMIC DNA]</scope>
    <source>
        <strain evidence="9 10">G2</strain>
    </source>
</reference>
<evidence type="ECO:0000256" key="3">
    <source>
        <dbReference type="ARBA" id="ARBA00022729"/>
    </source>
</evidence>
<feature type="domain" description="PPIase FKBP-type" evidence="8">
    <location>
        <begin position="119"/>
        <end position="205"/>
    </location>
</feature>
<dbReference type="FunFam" id="3.10.50.40:FF:000045">
    <property type="entry name" value="Peptidyl-prolyl cis-trans isomerase"/>
    <property type="match status" value="1"/>
</dbReference>
<dbReference type="Gene3D" id="1.10.287.460">
    <property type="entry name" value="Peptidyl-prolyl cis-trans isomerase, FKBP-type, N-terminal domain"/>
    <property type="match status" value="1"/>
</dbReference>
<proteinExistence type="inferred from homology"/>
<dbReference type="Gene3D" id="3.10.50.40">
    <property type="match status" value="1"/>
</dbReference>
<dbReference type="NCBIfam" id="NF008602">
    <property type="entry name" value="PRK11570.1"/>
    <property type="match status" value="1"/>
</dbReference>
<keyword evidence="3" id="KW-0732">Signal</keyword>
<dbReference type="KEGG" id="txa:HQN79_06895"/>
<dbReference type="SUPFAM" id="SSF54534">
    <property type="entry name" value="FKBP-like"/>
    <property type="match status" value="1"/>
</dbReference>
<evidence type="ECO:0000313" key="10">
    <source>
        <dbReference type="Proteomes" id="UP000504724"/>
    </source>
</evidence>
<organism evidence="9 10">
    <name type="scientific">Thiomicrorhabdus xiamenensis</name>
    <dbReference type="NCBI Taxonomy" id="2739063"/>
    <lineage>
        <taxon>Bacteria</taxon>
        <taxon>Pseudomonadati</taxon>
        <taxon>Pseudomonadota</taxon>
        <taxon>Gammaproteobacteria</taxon>
        <taxon>Thiotrichales</taxon>
        <taxon>Piscirickettsiaceae</taxon>
        <taxon>Thiomicrorhabdus</taxon>
    </lineage>
</organism>
<evidence type="ECO:0000313" key="9">
    <source>
        <dbReference type="EMBL" id="QKI89312.1"/>
    </source>
</evidence>
<keyword evidence="4 6" id="KW-0697">Rotamase</keyword>
<dbReference type="InterPro" id="IPR001179">
    <property type="entry name" value="PPIase_FKBP_dom"/>
</dbReference>
<dbReference type="InterPro" id="IPR000774">
    <property type="entry name" value="PPIase_FKBP_N"/>
</dbReference>
<dbReference type="GO" id="GO:0003755">
    <property type="term" value="F:peptidyl-prolyl cis-trans isomerase activity"/>
    <property type="evidence" value="ECO:0007669"/>
    <property type="project" value="UniProtKB-UniRule"/>
</dbReference>
<dbReference type="PANTHER" id="PTHR43811">
    <property type="entry name" value="FKBP-TYPE PEPTIDYL-PROLYL CIS-TRANS ISOMERASE FKPA"/>
    <property type="match status" value="1"/>
</dbReference>
<evidence type="ECO:0000256" key="4">
    <source>
        <dbReference type="ARBA" id="ARBA00023110"/>
    </source>
</evidence>
<dbReference type="GO" id="GO:0006457">
    <property type="term" value="P:protein folding"/>
    <property type="evidence" value="ECO:0007669"/>
    <property type="project" value="InterPro"/>
</dbReference>
<dbReference type="PROSITE" id="PS50059">
    <property type="entry name" value="FKBP_PPIASE"/>
    <property type="match status" value="1"/>
</dbReference>
<dbReference type="Pfam" id="PF00254">
    <property type="entry name" value="FKBP_C"/>
    <property type="match status" value="1"/>
</dbReference>
<evidence type="ECO:0000256" key="5">
    <source>
        <dbReference type="ARBA" id="ARBA00023235"/>
    </source>
</evidence>
<sequence length="206" mass="22238">MSEKYTTSPDIVSYGLGRQMGDQLAGDPFDGMNPQAVAEGLLDALERKPSPIDNDGFAKAFQEINEMMQAKQASLAKQAMAAGEAFLEENAQKDGIIVTESGLQYEILVEGDGEKPSAESVVSTHYHGTLIDGTVFDSSVERGQPAQFPVNRVIAGWTEALQKMPTGSKWRLYIPHDLAYGPQGSGGKIPPYSALIFDVELLEIVS</sequence>
<evidence type="ECO:0000256" key="2">
    <source>
        <dbReference type="ARBA" id="ARBA00006577"/>
    </source>
</evidence>
<evidence type="ECO:0000256" key="6">
    <source>
        <dbReference type="PROSITE-ProRule" id="PRU00277"/>
    </source>
</evidence>
<dbReference type="Pfam" id="PF01346">
    <property type="entry name" value="FKBP_N"/>
    <property type="match status" value="1"/>
</dbReference>
<gene>
    <name evidence="9" type="ORF">HQN79_06895</name>
</gene>
<dbReference type="PANTHER" id="PTHR43811:SF23">
    <property type="entry name" value="FKBP-TYPE 22 KDA PEPTIDYL-PROLYL CIS-TRANS ISOMERASE"/>
    <property type="match status" value="1"/>
</dbReference>
<dbReference type="AlphaFoldDB" id="A0A7D4NQX8"/>
<evidence type="ECO:0000259" key="8">
    <source>
        <dbReference type="PROSITE" id="PS50059"/>
    </source>
</evidence>
<dbReference type="InterPro" id="IPR046357">
    <property type="entry name" value="PPIase_dom_sf"/>
</dbReference>
<dbReference type="EC" id="5.2.1.8" evidence="7"/>
<keyword evidence="10" id="KW-1185">Reference proteome</keyword>